<dbReference type="InterPro" id="IPR000160">
    <property type="entry name" value="GGDEF_dom"/>
</dbReference>
<feature type="coiled-coil region" evidence="1">
    <location>
        <begin position="183"/>
        <end position="210"/>
    </location>
</feature>
<dbReference type="GO" id="GO:0005886">
    <property type="term" value="C:plasma membrane"/>
    <property type="evidence" value="ECO:0007669"/>
    <property type="project" value="TreeGrafter"/>
</dbReference>
<dbReference type="SMART" id="SM00267">
    <property type="entry name" value="GGDEF"/>
    <property type="match status" value="1"/>
</dbReference>
<evidence type="ECO:0000256" key="1">
    <source>
        <dbReference type="SAM" id="Coils"/>
    </source>
</evidence>
<dbReference type="InterPro" id="IPR043128">
    <property type="entry name" value="Rev_trsase/Diguanyl_cyclase"/>
</dbReference>
<name>A0A3B0RBD2_9ZZZZ</name>
<dbReference type="Gene3D" id="3.30.70.270">
    <property type="match status" value="1"/>
</dbReference>
<sequence length="368" mass="40951">MNTQAAKSSNRARDWLSDAGVILGFRKREISRQNSGSIPHQDKAAKIVEFLRSIKLEPTPENYQFAWEYQFGASARFQRAVDEAIEQHGHLTTAITNQLTADYLNRWNAIEISRLISGGNRVLNDGGQVIRRCHDDSKSYAEALEKELDSVKTAPVDSQCHFTALIGLTKTMALKSFESQRQLAAASESLAEMRHKLADATEQAEKDQLTGLPNRWAFEKHLDKAVNQSREMVEPLSVAFVDVDHFKSVNDNHGHESGDRVLRRIAKSLDLLSDENCHVARHGGEEFVVLFSGKNCEQAFEVIEEARSELSSHDFINQATGEKIGRISFSAGISGLSGDGDSRAMLRRADAALYKAKDEGRDRVVIAP</sequence>
<dbReference type="PANTHER" id="PTHR45138:SF9">
    <property type="entry name" value="DIGUANYLATE CYCLASE DGCM-RELATED"/>
    <property type="match status" value="1"/>
</dbReference>
<dbReference type="EMBL" id="UOEF01000074">
    <property type="protein sequence ID" value="VAV89361.1"/>
    <property type="molecule type" value="Genomic_DNA"/>
</dbReference>
<evidence type="ECO:0000313" key="3">
    <source>
        <dbReference type="EMBL" id="VAV89361.1"/>
    </source>
</evidence>
<dbReference type="GO" id="GO:0052621">
    <property type="term" value="F:diguanylate cyclase activity"/>
    <property type="evidence" value="ECO:0007669"/>
    <property type="project" value="TreeGrafter"/>
</dbReference>
<dbReference type="InterPro" id="IPR029787">
    <property type="entry name" value="Nucleotide_cyclase"/>
</dbReference>
<gene>
    <name evidence="3" type="ORF">MNBD_ALPHA04-960</name>
</gene>
<feature type="domain" description="GGDEF" evidence="2">
    <location>
        <begin position="234"/>
        <end position="368"/>
    </location>
</feature>
<protein>
    <submittedName>
        <fullName evidence="3">GGDEF domain protein</fullName>
    </submittedName>
</protein>
<dbReference type="PROSITE" id="PS50887">
    <property type="entry name" value="GGDEF"/>
    <property type="match status" value="1"/>
</dbReference>
<accession>A0A3B0RBD2</accession>
<dbReference type="InterPro" id="IPR050469">
    <property type="entry name" value="Diguanylate_Cyclase"/>
</dbReference>
<dbReference type="CDD" id="cd01949">
    <property type="entry name" value="GGDEF"/>
    <property type="match status" value="1"/>
</dbReference>
<proteinExistence type="predicted"/>
<dbReference type="GO" id="GO:1902201">
    <property type="term" value="P:negative regulation of bacterial-type flagellum-dependent cell motility"/>
    <property type="evidence" value="ECO:0007669"/>
    <property type="project" value="TreeGrafter"/>
</dbReference>
<dbReference type="GO" id="GO:0043709">
    <property type="term" value="P:cell adhesion involved in single-species biofilm formation"/>
    <property type="evidence" value="ECO:0007669"/>
    <property type="project" value="TreeGrafter"/>
</dbReference>
<dbReference type="AlphaFoldDB" id="A0A3B0RBD2"/>
<dbReference type="NCBIfam" id="TIGR00254">
    <property type="entry name" value="GGDEF"/>
    <property type="match status" value="1"/>
</dbReference>
<keyword evidence="1" id="KW-0175">Coiled coil</keyword>
<dbReference type="FunFam" id="3.30.70.270:FF:000001">
    <property type="entry name" value="Diguanylate cyclase domain protein"/>
    <property type="match status" value="1"/>
</dbReference>
<evidence type="ECO:0000259" key="2">
    <source>
        <dbReference type="PROSITE" id="PS50887"/>
    </source>
</evidence>
<dbReference type="PANTHER" id="PTHR45138">
    <property type="entry name" value="REGULATORY COMPONENTS OF SENSORY TRANSDUCTION SYSTEM"/>
    <property type="match status" value="1"/>
</dbReference>
<organism evidence="3">
    <name type="scientific">hydrothermal vent metagenome</name>
    <dbReference type="NCBI Taxonomy" id="652676"/>
    <lineage>
        <taxon>unclassified sequences</taxon>
        <taxon>metagenomes</taxon>
        <taxon>ecological metagenomes</taxon>
    </lineage>
</organism>
<reference evidence="3" key="1">
    <citation type="submission" date="2018-06" db="EMBL/GenBank/DDBJ databases">
        <authorList>
            <person name="Zhirakovskaya E."/>
        </authorList>
    </citation>
    <scope>NUCLEOTIDE SEQUENCE</scope>
</reference>
<dbReference type="SUPFAM" id="SSF55073">
    <property type="entry name" value="Nucleotide cyclase"/>
    <property type="match status" value="1"/>
</dbReference>
<dbReference type="Pfam" id="PF00990">
    <property type="entry name" value="GGDEF"/>
    <property type="match status" value="1"/>
</dbReference>